<evidence type="ECO:0000313" key="1">
    <source>
        <dbReference type="EMBL" id="PZX51794.1"/>
    </source>
</evidence>
<dbReference type="AlphaFoldDB" id="A0A2W7QU69"/>
<gene>
    <name evidence="1" type="ORF">LX76_03147</name>
</gene>
<dbReference type="EMBL" id="QKZS01000009">
    <property type="protein sequence ID" value="PZX51794.1"/>
    <property type="molecule type" value="Genomic_DNA"/>
</dbReference>
<evidence type="ECO:0008006" key="3">
    <source>
        <dbReference type="Google" id="ProtNLM"/>
    </source>
</evidence>
<evidence type="ECO:0000313" key="2">
    <source>
        <dbReference type="Proteomes" id="UP000249538"/>
    </source>
</evidence>
<reference evidence="1 2" key="1">
    <citation type="submission" date="2018-06" db="EMBL/GenBank/DDBJ databases">
        <title>Genomic Encyclopedia of Archaeal and Bacterial Type Strains, Phase II (KMG-II): from individual species to whole genera.</title>
        <authorList>
            <person name="Goeker M."/>
        </authorList>
    </citation>
    <scope>NUCLEOTIDE SEQUENCE [LARGE SCALE GENOMIC DNA]</scope>
    <source>
        <strain evidence="1 2">DSM 18774</strain>
    </source>
</reference>
<dbReference type="Proteomes" id="UP000249538">
    <property type="component" value="Unassembled WGS sequence"/>
</dbReference>
<name>A0A2W7QU69_9RHOB</name>
<proteinExistence type="predicted"/>
<accession>A0A2W7QU69</accession>
<dbReference type="RefSeq" id="WP_170139673.1">
    <property type="nucleotide sequence ID" value="NZ_QKZS01000009.1"/>
</dbReference>
<protein>
    <recommendedName>
        <fullName evidence="3">Anti-sigma factor NepR domain-containing protein</fullName>
    </recommendedName>
</protein>
<sequence>MYNDIQDDQDAMVKRQVQDNLRRAYDSTLPESGGDRFAALLDRLRDKQAGRARRH</sequence>
<comment type="caution">
    <text evidence="1">The sequence shown here is derived from an EMBL/GenBank/DDBJ whole genome shotgun (WGS) entry which is preliminary data.</text>
</comment>
<organism evidence="1 2">
    <name type="scientific">Cereibacter changlensis</name>
    <dbReference type="NCBI Taxonomy" id="402884"/>
    <lineage>
        <taxon>Bacteria</taxon>
        <taxon>Pseudomonadati</taxon>
        <taxon>Pseudomonadota</taxon>
        <taxon>Alphaproteobacteria</taxon>
        <taxon>Rhodobacterales</taxon>
        <taxon>Paracoccaceae</taxon>
        <taxon>Cereibacter</taxon>
    </lineage>
</organism>